<dbReference type="Gene3D" id="3.40.50.300">
    <property type="entry name" value="P-loop containing nucleotide triphosphate hydrolases"/>
    <property type="match status" value="1"/>
</dbReference>
<keyword evidence="2" id="KW-1185">Reference proteome</keyword>
<name>A0ABP0AVU5_9PEZI</name>
<dbReference type="Proteomes" id="UP001642405">
    <property type="component" value="Unassembled WGS sequence"/>
</dbReference>
<evidence type="ECO:0000313" key="1">
    <source>
        <dbReference type="EMBL" id="CAK7211340.1"/>
    </source>
</evidence>
<dbReference type="InterPro" id="IPR027417">
    <property type="entry name" value="P-loop_NTPase"/>
</dbReference>
<dbReference type="PANTHER" id="PTHR10285">
    <property type="entry name" value="URIDINE KINASE"/>
    <property type="match status" value="1"/>
</dbReference>
<sequence>MEAQVTRLVDKVWDRFLKTPPNMRVMIAIAGIPGSGKTHLAHAVAVGLNKKAAVSRRDSEDDVGVDRPQDIAIAVPMDGFHLTRAQLAAMPDPETAFARRGAEFTFDGTAFAAVVESLREPIDKDLPGLLLPAFDHAVKDPVADQIVVGHRQRIVLFEGNYVCLNKAPWSKAASPKYMDERWFVDVDFAVARKRLIRRHIAAGIAANDEEAAKRADENDLVNGTEIVENKVSPIDETIVSQEDASWS</sequence>
<protein>
    <recommendedName>
        <fullName evidence="3">Kinase-related protein</fullName>
    </recommendedName>
</protein>
<comment type="caution">
    <text evidence="1">The sequence shown here is derived from an EMBL/GenBank/DDBJ whole genome shotgun (WGS) entry which is preliminary data.</text>
</comment>
<reference evidence="1 2" key="1">
    <citation type="submission" date="2024-01" db="EMBL/GenBank/DDBJ databases">
        <authorList>
            <person name="Allen C."/>
            <person name="Tagirdzhanova G."/>
        </authorList>
    </citation>
    <scope>NUCLEOTIDE SEQUENCE [LARGE SCALE GENOMIC DNA]</scope>
</reference>
<organism evidence="1 2">
    <name type="scientific">Sporothrix curviconia</name>
    <dbReference type="NCBI Taxonomy" id="1260050"/>
    <lineage>
        <taxon>Eukaryota</taxon>
        <taxon>Fungi</taxon>
        <taxon>Dikarya</taxon>
        <taxon>Ascomycota</taxon>
        <taxon>Pezizomycotina</taxon>
        <taxon>Sordariomycetes</taxon>
        <taxon>Sordariomycetidae</taxon>
        <taxon>Ophiostomatales</taxon>
        <taxon>Ophiostomataceae</taxon>
        <taxon>Sporothrix</taxon>
    </lineage>
</organism>
<dbReference type="EMBL" id="CAWUHB010000004">
    <property type="protein sequence ID" value="CAK7211340.1"/>
    <property type="molecule type" value="Genomic_DNA"/>
</dbReference>
<dbReference type="SUPFAM" id="SSF52540">
    <property type="entry name" value="P-loop containing nucleoside triphosphate hydrolases"/>
    <property type="match status" value="1"/>
</dbReference>
<evidence type="ECO:0008006" key="3">
    <source>
        <dbReference type="Google" id="ProtNLM"/>
    </source>
</evidence>
<evidence type="ECO:0000313" key="2">
    <source>
        <dbReference type="Proteomes" id="UP001642405"/>
    </source>
</evidence>
<gene>
    <name evidence="1" type="ORF">SCUCBS95973_001079</name>
</gene>
<proteinExistence type="predicted"/>
<accession>A0ABP0AVU5</accession>